<dbReference type="GO" id="GO:0003676">
    <property type="term" value="F:nucleic acid binding"/>
    <property type="evidence" value="ECO:0007669"/>
    <property type="project" value="InterPro"/>
</dbReference>
<name>A0A671TWX7_SPAAU</name>
<dbReference type="Gene3D" id="3.30.420.10">
    <property type="entry name" value="Ribonuclease H-like superfamily/Ribonuclease H"/>
    <property type="match status" value="1"/>
</dbReference>
<dbReference type="InterPro" id="IPR050951">
    <property type="entry name" value="Retrovirus_Pol_polyprotein"/>
</dbReference>
<dbReference type="InterPro" id="IPR036397">
    <property type="entry name" value="RNaseH_sf"/>
</dbReference>
<evidence type="ECO:0000313" key="5">
    <source>
        <dbReference type="Proteomes" id="UP000472265"/>
    </source>
</evidence>
<reference evidence="4" key="3">
    <citation type="submission" date="2025-09" db="UniProtKB">
        <authorList>
            <consortium name="Ensembl"/>
        </authorList>
    </citation>
    <scope>IDENTIFICATION</scope>
</reference>
<dbReference type="PANTHER" id="PTHR37984">
    <property type="entry name" value="PROTEIN CBG26694"/>
    <property type="match status" value="1"/>
</dbReference>
<dbReference type="InterPro" id="IPR041588">
    <property type="entry name" value="Integrase_H2C2"/>
</dbReference>
<feature type="domain" description="Integrase catalytic" evidence="3">
    <location>
        <begin position="183"/>
        <end position="346"/>
    </location>
</feature>
<dbReference type="Proteomes" id="UP000472265">
    <property type="component" value="Chromosome 23"/>
</dbReference>
<dbReference type="GO" id="GO:0015074">
    <property type="term" value="P:DNA integration"/>
    <property type="evidence" value="ECO:0007669"/>
    <property type="project" value="InterPro"/>
</dbReference>
<organism evidence="4 5">
    <name type="scientific">Sparus aurata</name>
    <name type="common">Gilthead sea bream</name>
    <dbReference type="NCBI Taxonomy" id="8175"/>
    <lineage>
        <taxon>Eukaryota</taxon>
        <taxon>Metazoa</taxon>
        <taxon>Chordata</taxon>
        <taxon>Craniata</taxon>
        <taxon>Vertebrata</taxon>
        <taxon>Euteleostomi</taxon>
        <taxon>Actinopterygii</taxon>
        <taxon>Neopterygii</taxon>
        <taxon>Teleostei</taxon>
        <taxon>Neoteleostei</taxon>
        <taxon>Acanthomorphata</taxon>
        <taxon>Eupercaria</taxon>
        <taxon>Spariformes</taxon>
        <taxon>Sparidae</taxon>
        <taxon>Sparus</taxon>
    </lineage>
</organism>
<dbReference type="Ensembl" id="ENSSAUT00010006958.1">
    <property type="protein sequence ID" value="ENSSAUP00010006463.1"/>
    <property type="gene ID" value="ENSSAUG00010003280.1"/>
</dbReference>
<keyword evidence="5" id="KW-1185">Reference proteome</keyword>
<feature type="region of interest" description="Disordered" evidence="2">
    <location>
        <begin position="428"/>
        <end position="465"/>
    </location>
</feature>
<dbReference type="PANTHER" id="PTHR37984:SF7">
    <property type="entry name" value="INTEGRASE CATALYTIC DOMAIN-CONTAINING PROTEIN"/>
    <property type="match status" value="1"/>
</dbReference>
<dbReference type="Pfam" id="PF00665">
    <property type="entry name" value="rve"/>
    <property type="match status" value="1"/>
</dbReference>
<evidence type="ECO:0000256" key="1">
    <source>
        <dbReference type="ARBA" id="ARBA00039658"/>
    </source>
</evidence>
<dbReference type="PROSITE" id="PS50994">
    <property type="entry name" value="INTEGRASE"/>
    <property type="match status" value="1"/>
</dbReference>
<dbReference type="InParanoid" id="A0A671TWX7"/>
<feature type="compositionally biased region" description="Polar residues" evidence="2">
    <location>
        <begin position="336"/>
        <end position="360"/>
    </location>
</feature>
<dbReference type="AlphaFoldDB" id="A0A671TWX7"/>
<protein>
    <recommendedName>
        <fullName evidence="1">Gypsy retrotransposon integrase-like protein 1</fullName>
    </recommendedName>
</protein>
<reference evidence="4" key="2">
    <citation type="submission" date="2025-08" db="UniProtKB">
        <authorList>
            <consortium name="Ensembl"/>
        </authorList>
    </citation>
    <scope>IDENTIFICATION</scope>
</reference>
<dbReference type="FunFam" id="1.10.340.70:FF:000003">
    <property type="entry name" value="Protein CBG25708"/>
    <property type="match status" value="1"/>
</dbReference>
<dbReference type="InterPro" id="IPR001584">
    <property type="entry name" value="Integrase_cat-core"/>
</dbReference>
<dbReference type="Gene3D" id="1.10.340.70">
    <property type="match status" value="1"/>
</dbReference>
<dbReference type="Pfam" id="PF17921">
    <property type="entry name" value="Integrase_H2C2"/>
    <property type="match status" value="1"/>
</dbReference>
<dbReference type="GeneTree" id="ENSGT00490000044642"/>
<dbReference type="InterPro" id="IPR012337">
    <property type="entry name" value="RNaseH-like_sf"/>
</dbReference>
<dbReference type="FunFam" id="3.30.420.10:FF:000063">
    <property type="entry name" value="Retrovirus-related Pol polyprotein from transposon 297-like Protein"/>
    <property type="match status" value="1"/>
</dbReference>
<proteinExistence type="predicted"/>
<dbReference type="OMA" id="LGKCKSR"/>
<dbReference type="SUPFAM" id="SSF53098">
    <property type="entry name" value="Ribonuclease H-like"/>
    <property type="match status" value="1"/>
</dbReference>
<evidence type="ECO:0000259" key="3">
    <source>
        <dbReference type="PROSITE" id="PS50994"/>
    </source>
</evidence>
<evidence type="ECO:0000256" key="2">
    <source>
        <dbReference type="SAM" id="MobiDB-lite"/>
    </source>
</evidence>
<sequence>MMLALQKYSITLIHKPGKEIPVANTLSRKSMDDEDSSLSEAMETQIHTVISAAPVSADRMNDIRTATTQEEQLSTLKQVIWSGWPETRKKCHPHVSEYWNHRDEITEADGILLKGEKIIIPHSLRPHMLRCIHTGHFGVEKSKHRARDVMFWPGMSQQIEDMVKQCDICQTHRSANTKEPMLSHEIPENPWETVGTDLFSENYIVICDYLSRYFEVERLTNVTTTAVIHRMKAVFARHGIPKKVISDNGPCYRSHEFKQFADSWGFQHVTSSPHYPQSNGLAEKTVQTAKQIFTKAKEDKRDPYLSLLEYRNTPVDGLKSPAEILMSRRLRSILPNTTQQLRPQVTPQDTVQARRQSCQQRQKEHYSRSTKPLSPLHAGAPIPFQQGDGTWKPATVIQPVETPRSYHIRAGDGQTFRCNRCHHISNHTPVIQQPEISEDDAGRDTKNDQQQPVSVSDQDHFGPYRTRYGRVIKPRKAFDL</sequence>
<accession>A0A671TWX7</accession>
<feature type="region of interest" description="Disordered" evidence="2">
    <location>
        <begin position="336"/>
        <end position="391"/>
    </location>
</feature>
<evidence type="ECO:0000313" key="4">
    <source>
        <dbReference type="Ensembl" id="ENSSAUP00010006463.1"/>
    </source>
</evidence>
<reference evidence="4" key="1">
    <citation type="submission" date="2021-04" db="EMBL/GenBank/DDBJ databases">
        <authorList>
            <consortium name="Wellcome Sanger Institute Data Sharing"/>
        </authorList>
    </citation>
    <scope>NUCLEOTIDE SEQUENCE [LARGE SCALE GENOMIC DNA]</scope>
</reference>